<accession>A0ABQ3IAX9</accession>
<sequence>MNQSSSSLEAGDLLTQGTPFITDTPNNRARRIVIGIEKAIPKVGGIAASITSLLWPKDPNKINIWDLIKEQVYEAIDKAILDQELFERKNELNALMRQVAQYSPNKGLRENSQVLTVALGQAVSLESKLTDSKNRIHLVPIISILSHIHLAILRERLTHGLDLYEPEANKQKSSVVEWYNDLTACYKRYKEYFTTVEKEWSDWRKSTLSVEVKDSRNGKVTDSFLKRTYDYKLEKNPKQVDMESLCRSTYHRVYRSSQAEIASYLALTFSLNRYLPDPDRFDIDLSLDELGYNGKIKNPPVYSINPKSEIIEGYDHLWIGVVDKSTVHPDPTTRDEAMYVVREKDMVVDEMIGLNLAKEEANRTVVGFQPLFKNHEEPVYEHFKFKELNIHFELPEVTEDMEEAPYICGLLFDSYGLFYNHCDVLYWDGAEFLRTNLINTNLEGANEVDFLLHAGPCYQIKAILGKESSEVINFPAFKVYLEYREPPLRASGIH</sequence>
<keyword evidence="2" id="KW-0800">Toxin</keyword>
<comment type="similarity">
    <text evidence="1">Belongs to the delta endotoxin family.</text>
</comment>
<dbReference type="RefSeq" id="WP_189630956.1">
    <property type="nucleotide sequence ID" value="NZ_BNAG01000004.1"/>
</dbReference>
<evidence type="ECO:0000256" key="3">
    <source>
        <dbReference type="ARBA" id="ARBA00022969"/>
    </source>
</evidence>
<evidence type="ECO:0000313" key="5">
    <source>
        <dbReference type="EMBL" id="GHE70895.1"/>
    </source>
</evidence>
<dbReference type="InterPro" id="IPR036716">
    <property type="entry name" value="Pest_crys_N_sf"/>
</dbReference>
<keyword evidence="3" id="KW-0749">Sporulation</keyword>
<gene>
    <name evidence="5" type="ORF">GCM10011340_28410</name>
</gene>
<evidence type="ECO:0000313" key="6">
    <source>
        <dbReference type="Proteomes" id="UP000658258"/>
    </source>
</evidence>
<organism evidence="5 6">
    <name type="scientific">Roseivirga thermotolerans</name>
    <dbReference type="NCBI Taxonomy" id="1758176"/>
    <lineage>
        <taxon>Bacteria</taxon>
        <taxon>Pseudomonadati</taxon>
        <taxon>Bacteroidota</taxon>
        <taxon>Cytophagia</taxon>
        <taxon>Cytophagales</taxon>
        <taxon>Roseivirgaceae</taxon>
        <taxon>Roseivirga</taxon>
    </lineage>
</organism>
<dbReference type="Proteomes" id="UP000658258">
    <property type="component" value="Unassembled WGS sequence"/>
</dbReference>
<comment type="caution">
    <text evidence="5">The sequence shown here is derived from an EMBL/GenBank/DDBJ whole genome shotgun (WGS) entry which is preliminary data.</text>
</comment>
<proteinExistence type="inferred from homology"/>
<dbReference type="SUPFAM" id="SSF56849">
    <property type="entry name" value="delta-Endotoxin (insectocide), N-terminal domain"/>
    <property type="match status" value="1"/>
</dbReference>
<evidence type="ECO:0000256" key="4">
    <source>
        <dbReference type="ARBA" id="ARBA00023026"/>
    </source>
</evidence>
<keyword evidence="4" id="KW-0843">Virulence</keyword>
<evidence type="ECO:0008006" key="7">
    <source>
        <dbReference type="Google" id="ProtNLM"/>
    </source>
</evidence>
<keyword evidence="6" id="KW-1185">Reference proteome</keyword>
<name>A0ABQ3IAX9_9BACT</name>
<evidence type="ECO:0000256" key="1">
    <source>
        <dbReference type="ARBA" id="ARBA00007819"/>
    </source>
</evidence>
<evidence type="ECO:0000256" key="2">
    <source>
        <dbReference type="ARBA" id="ARBA00022656"/>
    </source>
</evidence>
<dbReference type="Gene3D" id="1.20.190.10">
    <property type="entry name" value="Pesticidal crystal protein, N-terminal domain"/>
    <property type="match status" value="1"/>
</dbReference>
<dbReference type="EMBL" id="BNAG01000004">
    <property type="protein sequence ID" value="GHE70895.1"/>
    <property type="molecule type" value="Genomic_DNA"/>
</dbReference>
<protein>
    <recommendedName>
        <fullName evidence="7">Pesticidal crystal protein N-terminal domain-containing protein</fullName>
    </recommendedName>
</protein>
<reference evidence="6" key="1">
    <citation type="journal article" date="2019" name="Int. J. Syst. Evol. Microbiol.">
        <title>The Global Catalogue of Microorganisms (GCM) 10K type strain sequencing project: providing services to taxonomists for standard genome sequencing and annotation.</title>
        <authorList>
            <consortium name="The Broad Institute Genomics Platform"/>
            <consortium name="The Broad Institute Genome Sequencing Center for Infectious Disease"/>
            <person name="Wu L."/>
            <person name="Ma J."/>
        </authorList>
    </citation>
    <scope>NUCLEOTIDE SEQUENCE [LARGE SCALE GENOMIC DNA]</scope>
    <source>
        <strain evidence="6">CGMCC 1.15111</strain>
    </source>
</reference>